<dbReference type="EMBL" id="MU274916">
    <property type="protein sequence ID" value="KAI0087682.1"/>
    <property type="molecule type" value="Genomic_DNA"/>
</dbReference>
<proteinExistence type="predicted"/>
<sequence>MPRSTIKKRAISTPTSQDSPPPDSSPCKKAKNDSAHCTSSPELSPPPMDQNSAPHVMIANSLTGGRVQDINHDSAQITTLTRDYISEPMITRLNRMLNYSSAVNHIYALRTLPLSNLNWGPVGYGSDNLNMYLCCNKTPVTVWIIGELRTLKTRDYKDYHFSNAARPSVGIIPFHAVDLQAANNCLSSFSTSQSSESVPPDIIWAGRWMCKFGTGTTADEIPLFEDCYDATTKWIGTEGSQDLKLDASGISPRDVVLVEAGIKKRYLSERLEGQGGSKTNFHKWSVEFELQCIALLHKAPKSAGFKKELVAFEV</sequence>
<gene>
    <name evidence="1" type="ORF">BDY19DRAFT_994585</name>
</gene>
<organism evidence="1 2">
    <name type="scientific">Irpex rosettiformis</name>
    <dbReference type="NCBI Taxonomy" id="378272"/>
    <lineage>
        <taxon>Eukaryota</taxon>
        <taxon>Fungi</taxon>
        <taxon>Dikarya</taxon>
        <taxon>Basidiomycota</taxon>
        <taxon>Agaricomycotina</taxon>
        <taxon>Agaricomycetes</taxon>
        <taxon>Polyporales</taxon>
        <taxon>Irpicaceae</taxon>
        <taxon>Irpex</taxon>
    </lineage>
</organism>
<comment type="caution">
    <text evidence="1">The sequence shown here is derived from an EMBL/GenBank/DDBJ whole genome shotgun (WGS) entry which is preliminary data.</text>
</comment>
<accession>A0ACB8U021</accession>
<dbReference type="Proteomes" id="UP001055072">
    <property type="component" value="Unassembled WGS sequence"/>
</dbReference>
<keyword evidence="2" id="KW-1185">Reference proteome</keyword>
<protein>
    <submittedName>
        <fullName evidence="1">Uncharacterized protein</fullName>
    </submittedName>
</protein>
<name>A0ACB8U021_9APHY</name>
<evidence type="ECO:0000313" key="2">
    <source>
        <dbReference type="Proteomes" id="UP001055072"/>
    </source>
</evidence>
<reference evidence="1" key="1">
    <citation type="journal article" date="2021" name="Environ. Microbiol.">
        <title>Gene family expansions and transcriptome signatures uncover fungal adaptations to wood decay.</title>
        <authorList>
            <person name="Hage H."/>
            <person name="Miyauchi S."/>
            <person name="Viragh M."/>
            <person name="Drula E."/>
            <person name="Min B."/>
            <person name="Chaduli D."/>
            <person name="Navarro D."/>
            <person name="Favel A."/>
            <person name="Norest M."/>
            <person name="Lesage-Meessen L."/>
            <person name="Balint B."/>
            <person name="Merenyi Z."/>
            <person name="de Eugenio L."/>
            <person name="Morin E."/>
            <person name="Martinez A.T."/>
            <person name="Baldrian P."/>
            <person name="Stursova M."/>
            <person name="Martinez M.J."/>
            <person name="Novotny C."/>
            <person name="Magnuson J.K."/>
            <person name="Spatafora J.W."/>
            <person name="Maurice S."/>
            <person name="Pangilinan J."/>
            <person name="Andreopoulos W."/>
            <person name="LaButti K."/>
            <person name="Hundley H."/>
            <person name="Na H."/>
            <person name="Kuo A."/>
            <person name="Barry K."/>
            <person name="Lipzen A."/>
            <person name="Henrissat B."/>
            <person name="Riley R."/>
            <person name="Ahrendt S."/>
            <person name="Nagy L.G."/>
            <person name="Grigoriev I.V."/>
            <person name="Martin F."/>
            <person name="Rosso M.N."/>
        </authorList>
    </citation>
    <scope>NUCLEOTIDE SEQUENCE</scope>
    <source>
        <strain evidence="1">CBS 384.51</strain>
    </source>
</reference>
<evidence type="ECO:0000313" key="1">
    <source>
        <dbReference type="EMBL" id="KAI0087682.1"/>
    </source>
</evidence>